<dbReference type="SUPFAM" id="SSF57889">
    <property type="entry name" value="Cysteine-rich domain"/>
    <property type="match status" value="5"/>
</dbReference>
<keyword evidence="4" id="KW-1185">Reference proteome</keyword>
<name>A0A9W3DST8_RAPSA</name>
<protein>
    <submittedName>
        <fullName evidence="5">Uncharacterized protein LOC130512681</fullName>
    </submittedName>
</protein>
<dbReference type="InterPro" id="IPR053192">
    <property type="entry name" value="Vacuole_Formation_Reg"/>
</dbReference>
<feature type="domain" description="DC1" evidence="2">
    <location>
        <begin position="323"/>
        <end position="371"/>
    </location>
</feature>
<evidence type="ECO:0000256" key="1">
    <source>
        <dbReference type="ARBA" id="ARBA00022737"/>
    </source>
</evidence>
<feature type="domain" description="DC1-like C-terminal" evidence="3">
    <location>
        <begin position="576"/>
        <end position="618"/>
    </location>
</feature>
<dbReference type="PANTHER" id="PTHR32410">
    <property type="entry name" value="CYSTEINE/HISTIDINE-RICH C1 DOMAIN FAMILY PROTEIN"/>
    <property type="match status" value="1"/>
</dbReference>
<reference evidence="4" key="1">
    <citation type="journal article" date="2019" name="Database">
        <title>The radish genome database (RadishGD): an integrated information resource for radish genomics.</title>
        <authorList>
            <person name="Yu H.J."/>
            <person name="Baek S."/>
            <person name="Lee Y.J."/>
            <person name="Cho A."/>
            <person name="Mun J.H."/>
        </authorList>
    </citation>
    <scope>NUCLEOTIDE SEQUENCE [LARGE SCALE GENOMIC DNA]</scope>
    <source>
        <strain evidence="4">cv. WK10039</strain>
    </source>
</reference>
<dbReference type="RefSeq" id="XP_056866880.1">
    <property type="nucleotide sequence ID" value="XM_057010900.1"/>
</dbReference>
<dbReference type="OrthoDB" id="938199at2759"/>
<keyword evidence="1" id="KW-0677">Repeat</keyword>
<dbReference type="GeneID" id="130512681"/>
<reference evidence="5" key="2">
    <citation type="submission" date="2025-08" db="UniProtKB">
        <authorList>
            <consortium name="RefSeq"/>
        </authorList>
    </citation>
    <scope>IDENTIFICATION</scope>
    <source>
        <tissue evidence="5">Leaf</tissue>
    </source>
</reference>
<feature type="domain" description="DC1" evidence="2">
    <location>
        <begin position="143"/>
        <end position="170"/>
    </location>
</feature>
<dbReference type="InterPro" id="IPR054483">
    <property type="entry name" value="DC1-like_CT"/>
</dbReference>
<dbReference type="KEGG" id="rsz:130512681"/>
<feature type="domain" description="DC1" evidence="2">
    <location>
        <begin position="501"/>
        <end position="551"/>
    </location>
</feature>
<organism evidence="4 5">
    <name type="scientific">Raphanus sativus</name>
    <name type="common">Radish</name>
    <name type="synonym">Raphanus raphanistrum var. sativus</name>
    <dbReference type="NCBI Taxonomy" id="3726"/>
    <lineage>
        <taxon>Eukaryota</taxon>
        <taxon>Viridiplantae</taxon>
        <taxon>Streptophyta</taxon>
        <taxon>Embryophyta</taxon>
        <taxon>Tracheophyta</taxon>
        <taxon>Spermatophyta</taxon>
        <taxon>Magnoliopsida</taxon>
        <taxon>eudicotyledons</taxon>
        <taxon>Gunneridae</taxon>
        <taxon>Pentapetalae</taxon>
        <taxon>rosids</taxon>
        <taxon>malvids</taxon>
        <taxon>Brassicales</taxon>
        <taxon>Brassicaceae</taxon>
        <taxon>Brassiceae</taxon>
        <taxon>Raphanus</taxon>
    </lineage>
</organism>
<dbReference type="PANTHER" id="PTHR32410:SF168">
    <property type="entry name" value="CYSTEINE_HISTIDINE-RICH C1 DOMAIN FAMILY PROTEIN"/>
    <property type="match status" value="1"/>
</dbReference>
<dbReference type="InterPro" id="IPR046349">
    <property type="entry name" value="C1-like_sf"/>
</dbReference>
<dbReference type="Pfam" id="PF22926">
    <property type="entry name" value="C1-like_CT"/>
    <property type="match status" value="1"/>
</dbReference>
<dbReference type="AlphaFoldDB" id="A0A9W3DST8"/>
<dbReference type="Proteomes" id="UP000504610">
    <property type="component" value="Chromosome 5"/>
</dbReference>
<evidence type="ECO:0000313" key="5">
    <source>
        <dbReference type="RefSeq" id="XP_056866880.1"/>
    </source>
</evidence>
<evidence type="ECO:0000259" key="2">
    <source>
        <dbReference type="Pfam" id="PF03107"/>
    </source>
</evidence>
<feature type="domain" description="DC1" evidence="2">
    <location>
        <begin position="184"/>
        <end position="227"/>
    </location>
</feature>
<evidence type="ECO:0000313" key="4">
    <source>
        <dbReference type="Proteomes" id="UP000504610"/>
    </source>
</evidence>
<dbReference type="InterPro" id="IPR004146">
    <property type="entry name" value="DC1"/>
</dbReference>
<sequence length="650" mass="75404">MERENLRLPILSFERLTSVHNAICPLSLLTLPHPLFLKHGRNTNSCCFSCGSRKPFFRGCLIYYYCTTCDVEFHCGCHEFPRKLRHPYHPQHPLTFTFRNYENGIISDGNIDEDFCRENLSDSRTSDPKKLLSVPQSNLVVDKCTWCAKDIEGNWFYRCSICNFSLDLSCFRNFPLQTVENPKNHHHSLVFYPRPLLTPCDGCGLVDVLEPSYACFQCNYMVHQSCIDLPRVIKITRHQHRLFQTPYIAAVTSPCRICYKTIDIKYGQYSCKHEDCSYFAHSTCATHKNVWDGKELEWEPEKSDESGDIMPFKKVGANLIKHFSHEHLLKLEKYDVARDGDKQCHACVLPINPHDFYNCVQCDFFLHEVCAGLLRKIDHALHVHPLVLDPSPYNCKENYENIGCSVCSRKFCGFKYKCSEMICVAQERFQIDVRCTLVPDYFTHGSHEHPLFISTSYKGKNKICCEGCMGICMQSYLQCSLCKFALCYQCVTIPNEICYKYDKHPLSLCYGEEVRDGMPYWCEVCEKKVNPKDWFYACNEYCCITVHVQCVFGRSVYLRPGFIFDYDPYRPMLSPVKVFSNSNGARPFCDECGQRCPSSIYYRSGERYTKVWCSLNCLETPEEEPSDRYLPSPRTISNIASELMLTKFLM</sequence>
<dbReference type="Pfam" id="PF03107">
    <property type="entry name" value="C1_2"/>
    <property type="match status" value="4"/>
</dbReference>
<proteinExistence type="predicted"/>
<gene>
    <name evidence="5" type="primary">LOC130512681</name>
</gene>
<evidence type="ECO:0000259" key="3">
    <source>
        <dbReference type="Pfam" id="PF22926"/>
    </source>
</evidence>
<accession>A0A9W3DST8</accession>